<accession>A0AB39RRM0</accession>
<gene>
    <name evidence="1" type="ORF">AB5J53_46235</name>
</gene>
<dbReference type="EMBL" id="CP163443">
    <property type="protein sequence ID" value="XDQ58515.1"/>
    <property type="molecule type" value="Genomic_DNA"/>
</dbReference>
<name>A0AB39RRM0_9ACTN</name>
<evidence type="ECO:0000313" key="1">
    <source>
        <dbReference type="EMBL" id="XDQ58515.1"/>
    </source>
</evidence>
<dbReference type="RefSeq" id="WP_369251561.1">
    <property type="nucleotide sequence ID" value="NZ_CP163443.1"/>
</dbReference>
<dbReference type="AlphaFoldDB" id="A0AB39RRM0"/>
<proteinExistence type="predicted"/>
<reference evidence="1" key="1">
    <citation type="submission" date="2024-07" db="EMBL/GenBank/DDBJ databases">
        <authorList>
            <person name="Yu S.T."/>
        </authorList>
    </citation>
    <scope>NUCLEOTIDE SEQUENCE</scope>
    <source>
        <strain evidence="1">R41</strain>
    </source>
</reference>
<organism evidence="1">
    <name type="scientific">Streptomyces sp. R41</name>
    <dbReference type="NCBI Taxonomy" id="3238632"/>
    <lineage>
        <taxon>Bacteria</taxon>
        <taxon>Bacillati</taxon>
        <taxon>Actinomycetota</taxon>
        <taxon>Actinomycetes</taxon>
        <taxon>Kitasatosporales</taxon>
        <taxon>Streptomycetaceae</taxon>
        <taxon>Streptomyces</taxon>
    </lineage>
</organism>
<protein>
    <submittedName>
        <fullName evidence="1">Uncharacterized protein</fullName>
    </submittedName>
</protein>
<sequence>MSAPVYVVPGVMAELSVNGYCGGPGNADPAPTALAFEALYGVRTGIRTGRLTELAWAGESLTGYHTHGITR</sequence>